<gene>
    <name evidence="3" type="ORF">BBI00_16710</name>
</gene>
<dbReference type="PANTHER" id="PTHR43236:SF2">
    <property type="entry name" value="BLL0069 PROTEIN"/>
    <property type="match status" value="1"/>
</dbReference>
<evidence type="ECO:0000313" key="4">
    <source>
        <dbReference type="Proteomes" id="UP000093432"/>
    </source>
</evidence>
<dbReference type="InterPro" id="IPR001852">
    <property type="entry name" value="PdxS/SNZ"/>
</dbReference>
<dbReference type="AlphaFoldDB" id="A0A1B8ZID1"/>
<accession>A0A1B8ZID1</accession>
<dbReference type="InterPro" id="IPR010359">
    <property type="entry name" value="IrrE_HExxH"/>
</dbReference>
<name>A0A1B8ZID1_9FLAO</name>
<evidence type="ECO:0000256" key="1">
    <source>
        <dbReference type="PROSITE-ProRule" id="PRU00481"/>
    </source>
</evidence>
<dbReference type="STRING" id="651561.BBI00_16710"/>
<dbReference type="RefSeq" id="WP_065400015.1">
    <property type="nucleotide sequence ID" value="NZ_MAYG01000012.1"/>
</dbReference>
<dbReference type="InterPro" id="IPR052345">
    <property type="entry name" value="Rad_response_metalloprotease"/>
</dbReference>
<dbReference type="Proteomes" id="UP000093432">
    <property type="component" value="Unassembled WGS sequence"/>
</dbReference>
<dbReference type="EMBL" id="MAYG01000012">
    <property type="protein sequence ID" value="OCA71362.1"/>
    <property type="molecule type" value="Genomic_DNA"/>
</dbReference>
<dbReference type="Pfam" id="PF06114">
    <property type="entry name" value="Peptidase_M78"/>
    <property type="match status" value="1"/>
</dbReference>
<dbReference type="GO" id="GO:0042823">
    <property type="term" value="P:pyridoxal phosphate biosynthetic process"/>
    <property type="evidence" value="ECO:0007669"/>
    <property type="project" value="InterPro"/>
</dbReference>
<reference evidence="4" key="1">
    <citation type="submission" date="2016-07" db="EMBL/GenBank/DDBJ databases">
        <authorList>
            <person name="Florea S."/>
            <person name="Webb J.S."/>
            <person name="Jaromczyk J."/>
            <person name="Schardl C.L."/>
        </authorList>
    </citation>
    <scope>NUCLEOTIDE SEQUENCE [LARGE SCALE GENOMIC DNA]</scope>
    <source>
        <strain evidence="4">CC-VM-7</strain>
    </source>
</reference>
<feature type="domain" description="IrrE N-terminal-like" evidence="2">
    <location>
        <begin position="29"/>
        <end position="148"/>
    </location>
</feature>
<comment type="similarity">
    <text evidence="1">Belongs to the PdxS/SNZ family.</text>
</comment>
<protein>
    <recommendedName>
        <fullName evidence="2">IrrE N-terminal-like domain-containing protein</fullName>
    </recommendedName>
</protein>
<evidence type="ECO:0000259" key="2">
    <source>
        <dbReference type="Pfam" id="PF06114"/>
    </source>
</evidence>
<dbReference type="Gene3D" id="1.10.10.2910">
    <property type="match status" value="1"/>
</dbReference>
<evidence type="ECO:0000313" key="3">
    <source>
        <dbReference type="EMBL" id="OCA71362.1"/>
    </source>
</evidence>
<dbReference type="PANTHER" id="PTHR43236">
    <property type="entry name" value="ANTITOXIN HIGA1"/>
    <property type="match status" value="1"/>
</dbReference>
<proteinExistence type="inferred from homology"/>
<dbReference type="PROSITE" id="PS51129">
    <property type="entry name" value="PDXS_SNZ_2"/>
    <property type="match status" value="1"/>
</dbReference>
<organism evidence="3 4">
    <name type="scientific">Chryseobacterium arthrosphaerae</name>
    <dbReference type="NCBI Taxonomy" id="651561"/>
    <lineage>
        <taxon>Bacteria</taxon>
        <taxon>Pseudomonadati</taxon>
        <taxon>Bacteroidota</taxon>
        <taxon>Flavobacteriia</taxon>
        <taxon>Flavobacteriales</taxon>
        <taxon>Weeksellaceae</taxon>
        <taxon>Chryseobacterium group</taxon>
        <taxon>Chryseobacterium</taxon>
    </lineage>
</organism>
<sequence>MNSIQHAQNLLSEIGWESPSDFTLLEIANYLNINIKEVPISGSQGRILINGNSAIITIDSGLTHEGKKNFVIAHEIGHFLMHKSLISIFSDTEKTLSDWHTKGPHENEANSFATELLMPFVAFKSFINKKKLSLNLIEKASEYFNTSILATFLRYVDIGDFPAMVVYMENNKIIWKKHSHDFPLTFLNIGSQVPEYTVAGDYFTRGNREEKPEKIEAIEWFANDFNIKYNKNLILWEQCYKVSSKGLISCIWTE</sequence>
<comment type="caution">
    <text evidence="3">The sequence shown here is derived from an EMBL/GenBank/DDBJ whole genome shotgun (WGS) entry which is preliminary data.</text>
</comment>
<dbReference type="OrthoDB" id="9794834at2"/>